<feature type="non-terminal residue" evidence="3">
    <location>
        <position position="1"/>
    </location>
</feature>
<gene>
    <name evidence="3" type="ORF">PMAYCL1PPCAC_14977</name>
</gene>
<dbReference type="Proteomes" id="UP001328107">
    <property type="component" value="Unassembled WGS sequence"/>
</dbReference>
<proteinExistence type="predicted"/>
<feature type="signal peptide" evidence="2">
    <location>
        <begin position="1"/>
        <end position="22"/>
    </location>
</feature>
<organism evidence="3 4">
    <name type="scientific">Pristionchus mayeri</name>
    <dbReference type="NCBI Taxonomy" id="1317129"/>
    <lineage>
        <taxon>Eukaryota</taxon>
        <taxon>Metazoa</taxon>
        <taxon>Ecdysozoa</taxon>
        <taxon>Nematoda</taxon>
        <taxon>Chromadorea</taxon>
        <taxon>Rhabditida</taxon>
        <taxon>Rhabditina</taxon>
        <taxon>Diplogasteromorpha</taxon>
        <taxon>Diplogasteroidea</taxon>
        <taxon>Neodiplogasteridae</taxon>
        <taxon>Pristionchus</taxon>
    </lineage>
</organism>
<evidence type="ECO:0000256" key="2">
    <source>
        <dbReference type="SAM" id="SignalP"/>
    </source>
</evidence>
<evidence type="ECO:0000256" key="1">
    <source>
        <dbReference type="SAM" id="MobiDB-lite"/>
    </source>
</evidence>
<comment type="caution">
    <text evidence="3">The sequence shown here is derived from an EMBL/GenBank/DDBJ whole genome shotgun (WGS) entry which is preliminary data.</text>
</comment>
<dbReference type="AlphaFoldDB" id="A0AAN5CI18"/>
<name>A0AAN5CI18_9BILA</name>
<feature type="region of interest" description="Disordered" evidence="1">
    <location>
        <begin position="174"/>
        <end position="193"/>
    </location>
</feature>
<accession>A0AAN5CI18</accession>
<evidence type="ECO:0008006" key="5">
    <source>
        <dbReference type="Google" id="ProtNLM"/>
    </source>
</evidence>
<sequence>KDFLFNLIFIVWCINIFGGISHQKAVSGPVSRYSFSLGVDVIGNKEIDPSEGRANEVTVIAVFLCQFLQNGKVLVSRRYHNILHQLILTSRFQSRAHEESGANLVEVVLVLIGERAHPRSLEGSIARESEFLGEIAEDGVRLRELLPVYFKLRKLTEKRLFFVLATLPGRYDDPRRERPLGGTADGPPLRGLGRRNRRACSWVCERSAGKGTQNNGISSMRERPNNADKNNAMHIIASKVLF</sequence>
<feature type="region of interest" description="Disordered" evidence="1">
    <location>
        <begin position="209"/>
        <end position="229"/>
    </location>
</feature>
<feature type="chain" id="PRO_5043025500" description="G protein-coupled receptor" evidence="2">
    <location>
        <begin position="23"/>
        <end position="242"/>
    </location>
</feature>
<evidence type="ECO:0000313" key="3">
    <source>
        <dbReference type="EMBL" id="GMR44782.1"/>
    </source>
</evidence>
<evidence type="ECO:0000313" key="4">
    <source>
        <dbReference type="Proteomes" id="UP001328107"/>
    </source>
</evidence>
<protein>
    <recommendedName>
        <fullName evidence="5">G protein-coupled receptor</fullName>
    </recommendedName>
</protein>
<dbReference type="EMBL" id="BTRK01000004">
    <property type="protein sequence ID" value="GMR44782.1"/>
    <property type="molecule type" value="Genomic_DNA"/>
</dbReference>
<keyword evidence="4" id="KW-1185">Reference proteome</keyword>
<reference evidence="4" key="1">
    <citation type="submission" date="2022-10" db="EMBL/GenBank/DDBJ databases">
        <title>Genome assembly of Pristionchus species.</title>
        <authorList>
            <person name="Yoshida K."/>
            <person name="Sommer R.J."/>
        </authorList>
    </citation>
    <scope>NUCLEOTIDE SEQUENCE [LARGE SCALE GENOMIC DNA]</scope>
    <source>
        <strain evidence="4">RS5460</strain>
    </source>
</reference>
<keyword evidence="2" id="KW-0732">Signal</keyword>